<dbReference type="Gene3D" id="3.30.70.270">
    <property type="match status" value="1"/>
</dbReference>
<feature type="domain" description="Reverse transcriptase" evidence="7">
    <location>
        <begin position="1542"/>
        <end position="1721"/>
    </location>
</feature>
<keyword evidence="4" id="KW-0255">Endonuclease</keyword>
<evidence type="ECO:0000256" key="4">
    <source>
        <dbReference type="ARBA" id="ARBA00022759"/>
    </source>
</evidence>
<feature type="coiled-coil region" evidence="5">
    <location>
        <begin position="461"/>
        <end position="502"/>
    </location>
</feature>
<evidence type="ECO:0000256" key="6">
    <source>
        <dbReference type="SAM" id="MobiDB-lite"/>
    </source>
</evidence>
<dbReference type="SUPFAM" id="SSF50630">
    <property type="entry name" value="Acid proteases"/>
    <property type="match status" value="1"/>
</dbReference>
<dbReference type="Proteomes" id="UP000887563">
    <property type="component" value="Unplaced"/>
</dbReference>
<keyword evidence="2" id="KW-0548">Nucleotidyltransferase</keyword>
<evidence type="ECO:0000313" key="9">
    <source>
        <dbReference type="WBParaSite" id="Minc3s00984g19577"/>
    </source>
</evidence>
<keyword evidence="4" id="KW-0378">Hydrolase</keyword>
<dbReference type="InterPro" id="IPR043502">
    <property type="entry name" value="DNA/RNA_pol_sf"/>
</dbReference>
<dbReference type="InterPro" id="IPR043128">
    <property type="entry name" value="Rev_trsase/Diguanyl_cyclase"/>
</dbReference>
<dbReference type="WBParaSite" id="Minc3s00984g19577">
    <property type="protein sequence ID" value="Minc3s00984g19577"/>
    <property type="gene ID" value="Minc3s00984g19577"/>
</dbReference>
<keyword evidence="3" id="KW-0540">Nuclease</keyword>
<dbReference type="GO" id="GO:0004519">
    <property type="term" value="F:endonuclease activity"/>
    <property type="evidence" value="ECO:0007669"/>
    <property type="project" value="UniProtKB-KW"/>
</dbReference>
<dbReference type="PANTHER" id="PTHR37984">
    <property type="entry name" value="PROTEIN CBG26694"/>
    <property type="match status" value="1"/>
</dbReference>
<feature type="compositionally biased region" description="Low complexity" evidence="6">
    <location>
        <begin position="137"/>
        <end position="169"/>
    </location>
</feature>
<dbReference type="SUPFAM" id="SSF56672">
    <property type="entry name" value="DNA/RNA polymerases"/>
    <property type="match status" value="1"/>
</dbReference>
<feature type="region of interest" description="Disordered" evidence="6">
    <location>
        <begin position="123"/>
        <end position="170"/>
    </location>
</feature>
<dbReference type="GO" id="GO:0016779">
    <property type="term" value="F:nucleotidyltransferase activity"/>
    <property type="evidence" value="ECO:0007669"/>
    <property type="project" value="UniProtKB-KW"/>
</dbReference>
<sequence>MEKVDINVVDRKLFEGKILSAQAKIGDISKVHEDLILLEDGVNRDLRATNRNITQLENSLKGIEKGANAGFKEVATRIDNLGKNVDNLDEKVERIRTEFQDMDNLEFDELRSSGAANFLRANSRPAVIPPPPPNHNSQSSSTSSSSDKTSSSLGKKANNNINENTNNQNKGQELNVLNEIGTSGPQLNVFTGEVASAFDEWAIRFRDYVEVFGSNWTEMEKLNRLKLYLGAQARQIFENLLVTERNTLANALKNVRAKLDSPHFRELAYKRLAACYQREGESVSEFIKRLVPLVNTTSSHVPNDVREETLCRCFMEKVRPEFQRSLQLVGPLIGRKDFDKLTAYVQELEVAIEREGRADIGIHAIADQAQTSQMPRGRFTTWKPINPNNTPLGQRVNYNNGRYASASNEFRQRNRWQPSNQWRPQNDRRWNNRPFCHYCKRTGHEQYNCRERQFNANRSFNNRNQGRKNAESNEIENLKNQNQEMKEIIDNLTVQVHEIKMNRNYVPSNQNIRSLQPIKVTETNESEKHETKHKKAEPKKIESWENSGRRTRIPSLLGTSLMLMTILSTVMGLNPALVPKTPMICQTQKQAMIWQLPEIMFCPSISIHKKYTPAIEDRKIYIPNSIEFSTKAWACRKIKKNARKYTTITGIPIEEKLDHEELDISLEECNQMIKHRSCNLGILKQKSDLWQTENKIDLTPRTWFLGSFGWKNISSRNCFLFESRIDSHFGASEIVTPLGIAHECPYEKGNCMLKDKTVLIWEVSNERKCNFIHIGDKKGQCMGKAWLSEDGRLALTFENATTVNDCGKNIVVSDQGLGSIVINVTDITRKKRHAYDKPRKYYGDGVVTSSQLASQLTYLETEMSKTMNFAFYQSLRSFCELLEVIKRWTEATYMSNPTELARSMFSNPYLVAKRSGMSLMKVWPCVPLEKSDYEFRPTKMNECFEFIPITLRTESKEHLAFLNPTTMIISPSSRKSPCHESRNIVVQINDQILEIDQIEGKITSVRPNVLKIHELKLNFTELIPKIESHAFHQLVLLNMTDIKDHAFVSNMVRTSQITYQIKEKETGITTSVSQEWEEVENQLVRGVVGDYKQIWAIIISVIVIILAIDLSMRLLMVFAEMYAGNGRLGKLIFGTKIEKPVKRMMEIRRINEPRIEEDATYEEPVVNRLSVSWPPTVRNAIESGAPCRSPLNIGSVGRRGFIGALGPNAATVIVDVNLNDMPLRCLVDTGAITSVANIALADRIGAQVFQVETFLQSASEHPMCARQAMKAQLGIAGAGAEIIINLFNDKFHWHKHDYHFILGCDALAQLPPIQLDLRNKSLIIKGNILKLDNKMEGKLRDIKVRALATYELRPNEQCLIKGKVQFPELLRQDIMFHTIDQKLSDEGLSFVPIVTNPKSGVVPVIISNPTGEVKRVFKGKGLGLVNEIYETSHENVLSEFEKEESGVSEQELNSLGKSKVIIDPSFKIDFTKSSVKNEELKKLKELCEEFGDVFSKSQYDLGNCTAGEHDIVTTSEEPVTSRPHRVPFKYRDELQKHIDQLLASGVMIESDTPWVSNIVLVQKKDGGLRPCIDFRKLNEITVPDHFPLPRLETILERVGNCRYYTSLDLASGYLQIKLSERASRKCGVITEDNVYQMVNLPFGLKNATSAFARVMAHVLTGLENVLAYVDDILIYTKSENFDEHLTALRSVFERFRRFNLKLSPKKCIFASASMEFLGFIVSESG</sequence>
<dbReference type="CDD" id="cd01647">
    <property type="entry name" value="RT_LTR"/>
    <property type="match status" value="1"/>
</dbReference>
<keyword evidence="8" id="KW-1185">Reference proteome</keyword>
<proteinExistence type="predicted"/>
<dbReference type="PANTHER" id="PTHR37984:SF5">
    <property type="entry name" value="PROTEIN NYNRIN-LIKE"/>
    <property type="match status" value="1"/>
</dbReference>
<dbReference type="InterPro" id="IPR021109">
    <property type="entry name" value="Peptidase_aspartic_dom_sf"/>
</dbReference>
<evidence type="ECO:0000256" key="2">
    <source>
        <dbReference type="ARBA" id="ARBA00022695"/>
    </source>
</evidence>
<dbReference type="Gene3D" id="3.10.10.10">
    <property type="entry name" value="HIV Type 1 Reverse Transcriptase, subunit A, domain 1"/>
    <property type="match status" value="1"/>
</dbReference>
<keyword evidence="5" id="KW-0175">Coiled coil</keyword>
<name>A0A914M4D7_MELIC</name>
<feature type="coiled-coil region" evidence="5">
    <location>
        <begin position="46"/>
        <end position="105"/>
    </location>
</feature>
<feature type="region of interest" description="Disordered" evidence="6">
    <location>
        <begin position="521"/>
        <end position="547"/>
    </location>
</feature>
<reference evidence="9" key="1">
    <citation type="submission" date="2022-11" db="UniProtKB">
        <authorList>
            <consortium name="WormBaseParasite"/>
        </authorList>
    </citation>
    <scope>IDENTIFICATION</scope>
</reference>
<protein>
    <submittedName>
        <fullName evidence="9">Reverse transcriptase domain-containing protein</fullName>
    </submittedName>
</protein>
<dbReference type="InterPro" id="IPR000477">
    <property type="entry name" value="RT_dom"/>
</dbReference>
<organism evidence="8 9">
    <name type="scientific">Meloidogyne incognita</name>
    <name type="common">Southern root-knot nematode worm</name>
    <name type="synonym">Oxyuris incognita</name>
    <dbReference type="NCBI Taxonomy" id="6306"/>
    <lineage>
        <taxon>Eukaryota</taxon>
        <taxon>Metazoa</taxon>
        <taxon>Ecdysozoa</taxon>
        <taxon>Nematoda</taxon>
        <taxon>Chromadorea</taxon>
        <taxon>Rhabditida</taxon>
        <taxon>Tylenchina</taxon>
        <taxon>Tylenchomorpha</taxon>
        <taxon>Tylenchoidea</taxon>
        <taxon>Meloidogynidae</taxon>
        <taxon>Meloidogyninae</taxon>
        <taxon>Meloidogyne</taxon>
        <taxon>Meloidogyne incognita group</taxon>
    </lineage>
</organism>
<evidence type="ECO:0000256" key="5">
    <source>
        <dbReference type="SAM" id="Coils"/>
    </source>
</evidence>
<accession>A0A914M4D7</accession>
<dbReference type="InterPro" id="IPR050951">
    <property type="entry name" value="Retrovirus_Pol_polyprotein"/>
</dbReference>
<dbReference type="Pfam" id="PF00078">
    <property type="entry name" value="RVT_1"/>
    <property type="match status" value="1"/>
</dbReference>
<evidence type="ECO:0000256" key="1">
    <source>
        <dbReference type="ARBA" id="ARBA00022679"/>
    </source>
</evidence>
<dbReference type="Gene3D" id="2.40.70.10">
    <property type="entry name" value="Acid Proteases"/>
    <property type="match status" value="1"/>
</dbReference>
<evidence type="ECO:0000259" key="7">
    <source>
        <dbReference type="PROSITE" id="PS50878"/>
    </source>
</evidence>
<evidence type="ECO:0000313" key="8">
    <source>
        <dbReference type="Proteomes" id="UP000887563"/>
    </source>
</evidence>
<dbReference type="PROSITE" id="PS50878">
    <property type="entry name" value="RT_POL"/>
    <property type="match status" value="1"/>
</dbReference>
<evidence type="ECO:0000256" key="3">
    <source>
        <dbReference type="ARBA" id="ARBA00022722"/>
    </source>
</evidence>
<keyword evidence="1" id="KW-0808">Transferase</keyword>